<keyword evidence="3" id="KW-0812">Transmembrane</keyword>
<feature type="compositionally biased region" description="Basic and acidic residues" evidence="2">
    <location>
        <begin position="205"/>
        <end position="214"/>
    </location>
</feature>
<keyword evidence="3" id="KW-1133">Transmembrane helix</keyword>
<feature type="transmembrane region" description="Helical" evidence="3">
    <location>
        <begin position="716"/>
        <end position="737"/>
    </location>
</feature>
<keyword evidence="3" id="KW-0472">Membrane</keyword>
<dbReference type="PANTHER" id="PTHR35038:SF8">
    <property type="entry name" value="C-TYPE POLYHEME CYTOCHROME OMCC"/>
    <property type="match status" value="1"/>
</dbReference>
<evidence type="ECO:0000313" key="5">
    <source>
        <dbReference type="Proteomes" id="UP001416858"/>
    </source>
</evidence>
<evidence type="ECO:0000256" key="1">
    <source>
        <dbReference type="ARBA" id="ARBA00022729"/>
    </source>
</evidence>
<evidence type="ECO:0000313" key="4">
    <source>
        <dbReference type="EMBL" id="GAA5509882.1"/>
    </source>
</evidence>
<evidence type="ECO:0000256" key="2">
    <source>
        <dbReference type="SAM" id="MobiDB-lite"/>
    </source>
</evidence>
<feature type="region of interest" description="Disordered" evidence="2">
    <location>
        <begin position="193"/>
        <end position="234"/>
    </location>
</feature>
<comment type="caution">
    <text evidence="4">The sequence shown here is derived from an EMBL/GenBank/DDBJ whole genome shotgun (WGS) entry which is preliminary data.</text>
</comment>
<sequence length="751" mass="83081">MADLMSRFRDFQAGRCFDPHLQSQRPSGRVSQMGRVPQSQRAQFRRPIIRVMRLWVVALGLACIPAANGFAADSKYAHSDSNARYIHHIDLYDINNRKITPESDQPYSPLNTCGRCHDYDAISHGWHFNAFMNDSVDGRPVDGRPGEPWIWTDARTGTQLPLSYRDWKGSFDPAELGISRWEMTHQFGSRLAGGGVAVAPEDDAESKTAAKSDAEQEPSDTESDNAAADSAKPNRWPLSGSIEIDCMVCHASSGVYDFNTRREQIEDENFAWAATAALRLGTVKGSVSRIKDGSDPNDESTQQKLPKVTYDARKFELDGTVFMDVIREPHNNACFQCHSQRTVTESGIEHRWMHDEDVHLRAGMQCVDCHRNGIEHHTVRGFEGEQNPASSLNPTATSTLTCSGCHLGDEQNSSTIAARPGRLGAPYPHHQGLPPLHFDKLSCTACHGGPVPREEAVRIMTSLSHSLGSKEHRTGFELPAIAGPIYSKMDDGKIYPQRAIWPAYWGSLSDGKIKPLDPASTYDLTRRSLRVRRDFVEEIISPKLGSSDRKKILGDDRYRLPDEELSEEERNKLAIAQKEAGAESFNEKVAASLESLEKELKIDTAVYVSSGFVYRRGEDGKTVTQVPRDEIENAEAIEMTTWPIAHNVRPAGWALGVGGCTECHREDSVMFASTVQSIGPGPDQGTRVTMASLQGLDPNQSLMWNQLFVGRASFKYLMATSILVLCLILLVGVGAMASRLAGHHRHHPPAA</sequence>
<dbReference type="InterPro" id="IPR036280">
    <property type="entry name" value="Multihaem_cyt_sf"/>
</dbReference>
<dbReference type="InterPro" id="IPR051829">
    <property type="entry name" value="Multiheme_Cytochr_ET"/>
</dbReference>
<gene>
    <name evidence="4" type="ORF">Rcae01_05387</name>
</gene>
<protein>
    <recommendedName>
        <fullName evidence="6">Cytochrome c-552/4 domain-containing protein</fullName>
    </recommendedName>
</protein>
<dbReference type="Gene3D" id="1.10.1130.10">
    <property type="entry name" value="Flavocytochrome C3, Chain A"/>
    <property type="match status" value="1"/>
</dbReference>
<keyword evidence="5" id="KW-1185">Reference proteome</keyword>
<evidence type="ECO:0000256" key="3">
    <source>
        <dbReference type="SAM" id="Phobius"/>
    </source>
</evidence>
<dbReference type="EMBL" id="BAABRO010000017">
    <property type="protein sequence ID" value="GAA5509882.1"/>
    <property type="molecule type" value="Genomic_DNA"/>
</dbReference>
<keyword evidence="1" id="KW-0732">Signal</keyword>
<proteinExistence type="predicted"/>
<reference evidence="4 5" key="1">
    <citation type="submission" date="2024-02" db="EMBL/GenBank/DDBJ databases">
        <title>Rhodopirellula caenicola NBRC 110016.</title>
        <authorList>
            <person name="Ichikawa N."/>
            <person name="Katano-Makiyama Y."/>
            <person name="Hidaka K."/>
        </authorList>
    </citation>
    <scope>NUCLEOTIDE SEQUENCE [LARGE SCALE GENOMIC DNA]</scope>
    <source>
        <strain evidence="4 5">NBRC 110016</strain>
    </source>
</reference>
<dbReference type="SUPFAM" id="SSF48695">
    <property type="entry name" value="Multiheme cytochromes"/>
    <property type="match status" value="1"/>
</dbReference>
<dbReference type="PANTHER" id="PTHR35038">
    <property type="entry name" value="DISSIMILATORY SULFITE REDUCTASE SIRA"/>
    <property type="match status" value="1"/>
</dbReference>
<evidence type="ECO:0008006" key="6">
    <source>
        <dbReference type="Google" id="ProtNLM"/>
    </source>
</evidence>
<organism evidence="4 5">
    <name type="scientific">Novipirellula caenicola</name>
    <dbReference type="NCBI Taxonomy" id="1536901"/>
    <lineage>
        <taxon>Bacteria</taxon>
        <taxon>Pseudomonadati</taxon>
        <taxon>Planctomycetota</taxon>
        <taxon>Planctomycetia</taxon>
        <taxon>Pirellulales</taxon>
        <taxon>Pirellulaceae</taxon>
        <taxon>Novipirellula</taxon>
    </lineage>
</organism>
<name>A0ABP9VXM1_9BACT</name>
<dbReference type="Proteomes" id="UP001416858">
    <property type="component" value="Unassembled WGS sequence"/>
</dbReference>
<accession>A0ABP9VXM1</accession>